<protein>
    <recommendedName>
        <fullName evidence="4">PHD-type domain-containing protein</fullName>
    </recommendedName>
</protein>
<reference evidence="2 3" key="1">
    <citation type="submission" date="2024-09" db="EMBL/GenBank/DDBJ databases">
        <title>Genome sequencing and assembly of Phytophthora oleae, isolate VK10A, causative agent of rot of olive drupes.</title>
        <authorList>
            <person name="Conti Taguali S."/>
            <person name="Riolo M."/>
            <person name="La Spada F."/>
            <person name="Cacciola S.O."/>
            <person name="Dionisio G."/>
        </authorList>
    </citation>
    <scope>NUCLEOTIDE SEQUENCE [LARGE SCALE GENOMIC DNA]</scope>
    <source>
        <strain evidence="2 3">VK10A</strain>
    </source>
</reference>
<sequence length="880" mass="92850">MEESTQMRKSAVEMSHSQPTRGRNTGINGAAKPSTSATQPAARTKEKVELKQGDGAPAVEVVEKKVVVTPEKKKKEAEEKQAQKENETVASSTAGKIAKQSEKVVAEVRKEEKVDPFFQSREFDAIEFKASDFPSVSDGLAVARRSHPPAPSTNPAPLGQSTTVPTASKPNDVPGSAKVPTVAPVTASVVPSSTTTKATPAAKTTAVTVASKVSTTTAIAAPPSMGKTKSALKAPTESVLKATPQSNTPKPPAATPATKTPATPSKTAVATPSTKVPATQSTTAAVPRTTQAVPIPRQSRLAPRTRISPGPPPAAPVPLPSKPVTPTPSTMKPRSRTETATTPPPASKPTARVPVAATSAATKPSTAPAPGQNQANGNANVLLPKKRRSEEVPRADEAKRQAKAPLTTVKAPADGEGVEFVKVNAAPRAIPPVEPPVLGYCTPDFLAFMRECGDEDGDEEDDPEEESRSQLKLLDVVDLTNLSDSEDSETESPMPTPRGVPLQSLPATGQAAAVNEPTATANVNVSGTGTWYVPTLDSERKRTRPEKVMCELCEEKGSPSRLIHCSTCTKYYHKKCAKENGDENICWNCELGSMIDDSELDEEHARHSSDYLAYLKAIRRSSSPESEENEEEASGENEEQEGEEVEDGDVEMPNADAGEEDNNPFSEENNAKKAGKSWMEFVGDVTGDVDAGFQEVTNRIAEELRDEEKRRLYSRGFVSRAEFEAQMTEVEEYYISEEARLQQLEREKAIEAKKAAEARKAQAEAEEKTSSDQPGSSATSVPSIPASVAQGDATGSAGGAVSSALPSSTSATPVALSGNTSMAATSPVVVSTALPAAIPRTAVPVPVVVFMPPSVPSATSTLEAFRAGIARLTLPPHSKS</sequence>
<feature type="region of interest" description="Disordered" evidence="1">
    <location>
        <begin position="68"/>
        <end position="102"/>
    </location>
</feature>
<keyword evidence="3" id="KW-1185">Reference proteome</keyword>
<feature type="region of interest" description="Disordered" evidence="1">
    <location>
        <begin position="759"/>
        <end position="815"/>
    </location>
</feature>
<dbReference type="InterPro" id="IPR013083">
    <property type="entry name" value="Znf_RING/FYVE/PHD"/>
</dbReference>
<feature type="region of interest" description="Disordered" evidence="1">
    <location>
        <begin position="620"/>
        <end position="670"/>
    </location>
</feature>
<feature type="compositionally biased region" description="Polar residues" evidence="1">
    <location>
        <begin position="15"/>
        <end position="41"/>
    </location>
</feature>
<feature type="compositionally biased region" description="Low complexity" evidence="1">
    <location>
        <begin position="791"/>
        <end position="815"/>
    </location>
</feature>
<feature type="compositionally biased region" description="Low complexity" evidence="1">
    <location>
        <begin position="176"/>
        <end position="205"/>
    </location>
</feature>
<feature type="compositionally biased region" description="Polar residues" evidence="1">
    <location>
        <begin position="276"/>
        <end position="292"/>
    </location>
</feature>
<feature type="region of interest" description="Disordered" evidence="1">
    <location>
        <begin position="217"/>
        <end position="411"/>
    </location>
</feature>
<feature type="compositionally biased region" description="Acidic residues" evidence="1">
    <location>
        <begin position="625"/>
        <end position="650"/>
    </location>
</feature>
<feature type="region of interest" description="Disordered" evidence="1">
    <location>
        <begin position="1"/>
        <end position="56"/>
    </location>
</feature>
<organism evidence="2 3">
    <name type="scientific">Phytophthora oleae</name>
    <dbReference type="NCBI Taxonomy" id="2107226"/>
    <lineage>
        <taxon>Eukaryota</taxon>
        <taxon>Sar</taxon>
        <taxon>Stramenopiles</taxon>
        <taxon>Oomycota</taxon>
        <taxon>Peronosporomycetes</taxon>
        <taxon>Peronosporales</taxon>
        <taxon>Peronosporaceae</taxon>
        <taxon>Phytophthora</taxon>
    </lineage>
</organism>
<feature type="compositionally biased region" description="Low complexity" evidence="1">
    <location>
        <begin position="348"/>
        <end position="380"/>
    </location>
</feature>
<feature type="compositionally biased region" description="Polar residues" evidence="1">
    <location>
        <begin position="771"/>
        <end position="782"/>
    </location>
</feature>
<accession>A0ABD3EXC6</accession>
<dbReference type="InterPro" id="IPR011011">
    <property type="entry name" value="Znf_FYVE_PHD"/>
</dbReference>
<proteinExistence type="predicted"/>
<feature type="compositionally biased region" description="Basic and acidic residues" evidence="1">
    <location>
        <begin position="68"/>
        <end position="87"/>
    </location>
</feature>
<gene>
    <name evidence="2" type="ORF">V7S43_016079</name>
</gene>
<feature type="compositionally biased region" description="Basic and acidic residues" evidence="1">
    <location>
        <begin position="388"/>
        <end position="400"/>
    </location>
</feature>
<evidence type="ECO:0008006" key="4">
    <source>
        <dbReference type="Google" id="ProtNLM"/>
    </source>
</evidence>
<feature type="compositionally biased region" description="Basic and acidic residues" evidence="1">
    <location>
        <begin position="43"/>
        <end position="52"/>
    </location>
</feature>
<evidence type="ECO:0000313" key="2">
    <source>
        <dbReference type="EMBL" id="KAL3658941.1"/>
    </source>
</evidence>
<dbReference type="CDD" id="cd15489">
    <property type="entry name" value="PHD_SF"/>
    <property type="match status" value="1"/>
</dbReference>
<dbReference type="SUPFAM" id="SSF57903">
    <property type="entry name" value="FYVE/PHD zinc finger"/>
    <property type="match status" value="1"/>
</dbReference>
<feature type="compositionally biased region" description="Pro residues" evidence="1">
    <location>
        <begin position="309"/>
        <end position="326"/>
    </location>
</feature>
<evidence type="ECO:0000313" key="3">
    <source>
        <dbReference type="Proteomes" id="UP001632037"/>
    </source>
</evidence>
<dbReference type="Gene3D" id="3.30.40.10">
    <property type="entry name" value="Zinc/RING finger domain, C3HC4 (zinc finger)"/>
    <property type="match status" value="1"/>
</dbReference>
<feature type="compositionally biased region" description="Low complexity" evidence="1">
    <location>
        <begin position="255"/>
        <end position="274"/>
    </location>
</feature>
<feature type="compositionally biased region" description="Basic and acidic residues" evidence="1">
    <location>
        <begin position="759"/>
        <end position="770"/>
    </location>
</feature>
<feature type="compositionally biased region" description="Polar residues" evidence="1">
    <location>
        <begin position="155"/>
        <end position="169"/>
    </location>
</feature>
<dbReference type="AlphaFoldDB" id="A0ABD3EXC6"/>
<evidence type="ECO:0000256" key="1">
    <source>
        <dbReference type="SAM" id="MobiDB-lite"/>
    </source>
</evidence>
<comment type="caution">
    <text evidence="2">The sequence shown here is derived from an EMBL/GenBank/DDBJ whole genome shotgun (WGS) entry which is preliminary data.</text>
</comment>
<dbReference type="EMBL" id="JBIMZQ010000050">
    <property type="protein sequence ID" value="KAL3658941.1"/>
    <property type="molecule type" value="Genomic_DNA"/>
</dbReference>
<name>A0ABD3EXC6_9STRA</name>
<feature type="region of interest" description="Disordered" evidence="1">
    <location>
        <begin position="139"/>
        <end position="205"/>
    </location>
</feature>
<feature type="region of interest" description="Disordered" evidence="1">
    <location>
        <begin position="479"/>
        <end position="499"/>
    </location>
</feature>
<dbReference type="Proteomes" id="UP001632037">
    <property type="component" value="Unassembled WGS sequence"/>
</dbReference>